<comment type="caution">
    <text evidence="1">The sequence shown here is derived from an EMBL/GenBank/DDBJ whole genome shotgun (WGS) entry which is preliminary data.</text>
</comment>
<evidence type="ECO:0000313" key="1">
    <source>
        <dbReference type="EMBL" id="TMR27361.1"/>
    </source>
</evidence>
<evidence type="ECO:0000313" key="2">
    <source>
        <dbReference type="Proteomes" id="UP000305238"/>
    </source>
</evidence>
<gene>
    <name evidence="1" type="ORF">ETD96_39575</name>
</gene>
<organism evidence="1 2">
    <name type="scientific">Actinomadura geliboluensis</name>
    <dbReference type="NCBI Taxonomy" id="882440"/>
    <lineage>
        <taxon>Bacteria</taxon>
        <taxon>Bacillati</taxon>
        <taxon>Actinomycetota</taxon>
        <taxon>Actinomycetes</taxon>
        <taxon>Streptosporangiales</taxon>
        <taxon>Thermomonosporaceae</taxon>
        <taxon>Actinomadura</taxon>
    </lineage>
</organism>
<dbReference type="RefSeq" id="WP_138641618.1">
    <property type="nucleotide sequence ID" value="NZ_JASWDG010000038.1"/>
</dbReference>
<reference evidence="1 2" key="1">
    <citation type="submission" date="2019-05" db="EMBL/GenBank/DDBJ databases">
        <title>Draft genome sequence of Actinomadura geliboluensis A8036.</title>
        <authorList>
            <person name="Saricaoglu S."/>
            <person name="Isik K."/>
        </authorList>
    </citation>
    <scope>NUCLEOTIDE SEQUENCE [LARGE SCALE GENOMIC DNA]</scope>
    <source>
        <strain evidence="1 2">A8036</strain>
    </source>
</reference>
<dbReference type="EMBL" id="VCKZ01000498">
    <property type="protein sequence ID" value="TMR27361.1"/>
    <property type="molecule type" value="Genomic_DNA"/>
</dbReference>
<dbReference type="AlphaFoldDB" id="A0A5S4G4N1"/>
<keyword evidence="2" id="KW-1185">Reference proteome</keyword>
<protein>
    <submittedName>
        <fullName evidence="1">Uncharacterized protein</fullName>
    </submittedName>
</protein>
<proteinExistence type="predicted"/>
<dbReference type="Proteomes" id="UP000305238">
    <property type="component" value="Unassembled WGS sequence"/>
</dbReference>
<name>A0A5S4G4N1_9ACTN</name>
<sequence>MPLISQMPLDIPANLITRAYKTPCFELRYSSGAAVDTGDCIPHYDTAAAARADAADFTSPDRDVPTPHPRRQACVTIGCNCCGALLDEDDGYVTHFPDVDVALDYARNASWLITDDGAWCDSCVGLDPSQHRPVWRPIPGCKHTG</sequence>
<accession>A0A5S4G4N1</accession>